<dbReference type="InterPro" id="IPR038721">
    <property type="entry name" value="IS701-like_DDE_dom"/>
</dbReference>
<feature type="domain" description="Transposase IS701-like DDE" evidence="1">
    <location>
        <begin position="4"/>
        <end position="195"/>
    </location>
</feature>
<evidence type="ECO:0000313" key="2">
    <source>
        <dbReference type="EMBL" id="AWM38405.1"/>
    </source>
</evidence>
<organism evidence="2 3">
    <name type="scientific">Gemmata obscuriglobus</name>
    <dbReference type="NCBI Taxonomy" id="114"/>
    <lineage>
        <taxon>Bacteria</taxon>
        <taxon>Pseudomonadati</taxon>
        <taxon>Planctomycetota</taxon>
        <taxon>Planctomycetia</taxon>
        <taxon>Gemmatales</taxon>
        <taxon>Gemmataceae</taxon>
        <taxon>Gemmata</taxon>
    </lineage>
</organism>
<name>A0A2Z3H5K6_9BACT</name>
<dbReference type="AlphaFoldDB" id="A0A2Z3H5K6"/>
<dbReference type="Pfam" id="PF04693">
    <property type="entry name" value="DDE_Tnp_2"/>
    <property type="match status" value="1"/>
</dbReference>
<dbReference type="SUPFAM" id="SSF53098">
    <property type="entry name" value="Ribonuclease H-like"/>
    <property type="match status" value="1"/>
</dbReference>
<reference evidence="2 3" key="1">
    <citation type="submission" date="2018-01" db="EMBL/GenBank/DDBJ databases">
        <title>G. obscuriglobus.</title>
        <authorList>
            <person name="Franke J."/>
            <person name="Blomberg W."/>
            <person name="Selmecki A."/>
        </authorList>
    </citation>
    <scope>NUCLEOTIDE SEQUENCE [LARGE SCALE GENOMIC DNA]</scope>
    <source>
        <strain evidence="2 3">DSM 5831</strain>
    </source>
</reference>
<accession>A0A2Z3H5K6</accession>
<dbReference type="InterPro" id="IPR012337">
    <property type="entry name" value="RNaseH-like_sf"/>
</dbReference>
<proteinExistence type="predicted"/>
<dbReference type="InterPro" id="IPR006783">
    <property type="entry name" value="Transposase_ISC1217"/>
</dbReference>
<dbReference type="Proteomes" id="UP000245802">
    <property type="component" value="Chromosome"/>
</dbReference>
<protein>
    <recommendedName>
        <fullName evidence="1">Transposase IS701-like DDE domain-containing protein</fullName>
    </recommendedName>
</protein>
<evidence type="ECO:0000259" key="1">
    <source>
        <dbReference type="Pfam" id="PF13546"/>
    </source>
</evidence>
<evidence type="ECO:0000313" key="3">
    <source>
        <dbReference type="Proteomes" id="UP000245802"/>
    </source>
</evidence>
<dbReference type="OrthoDB" id="264094at2"/>
<gene>
    <name evidence="2" type="ORF">C1280_16345</name>
</gene>
<dbReference type="EMBL" id="CP025958">
    <property type="protein sequence ID" value="AWM38405.1"/>
    <property type="molecule type" value="Genomic_DNA"/>
</dbReference>
<dbReference type="KEGG" id="gog:C1280_16345"/>
<sequence length="367" mass="41161">MRFLLDHVVPAGPVMLVGDDTIDGHPGRCVYGKARHRDPVRSSHAYTAWRYGHKWVVLAVLVKFPFATRPWALPILIDLYRSQEDDRKRNRPHRTPARIMCVLVRALLIRFPNRTFVLAGDAGYGTHEVARFAQRHRDRLTLVSKLHPKANLFEPPPPYSGHGRPRVKGAPVPKPRQVVDAAPALAPLKVGWYGGGQRQVDTLTGTGYWYKAGHGLVPIRWVFVRDTTGTHRDEYFFTTDLGLTVSAVIAIYCGRWNIETTFQEMRAELGLETTRGWREKTVLRAAPCLFGLYTVVAVLFHTLPASKRTGAVEWPGKTVTTFSDALAAVRQWLWAEALLPQAGQTMGRDKLPEPVRELLLTTLAPAG</sequence>
<dbReference type="Pfam" id="PF13546">
    <property type="entry name" value="DDE_5"/>
    <property type="match status" value="1"/>
</dbReference>
<keyword evidence="3" id="KW-1185">Reference proteome</keyword>